<dbReference type="VEuPathDB" id="FungiDB:JI435_404570"/>
<feature type="region of interest" description="Disordered" evidence="1">
    <location>
        <begin position="1"/>
        <end position="23"/>
    </location>
</feature>
<organism evidence="2 3">
    <name type="scientific">Phaeosphaeria nodorum (strain SN15 / ATCC MYA-4574 / FGSC 10173)</name>
    <name type="common">Glume blotch fungus</name>
    <name type="synonym">Parastagonospora nodorum</name>
    <dbReference type="NCBI Taxonomy" id="321614"/>
    <lineage>
        <taxon>Eukaryota</taxon>
        <taxon>Fungi</taxon>
        <taxon>Dikarya</taxon>
        <taxon>Ascomycota</taxon>
        <taxon>Pezizomycotina</taxon>
        <taxon>Dothideomycetes</taxon>
        <taxon>Pleosporomycetidae</taxon>
        <taxon>Pleosporales</taxon>
        <taxon>Pleosporineae</taxon>
        <taxon>Phaeosphaeriaceae</taxon>
        <taxon>Parastagonospora</taxon>
    </lineage>
</organism>
<gene>
    <name evidence="2" type="ORF">JI435_404570</name>
</gene>
<dbReference type="EMBL" id="CP069026">
    <property type="protein sequence ID" value="QRC93817.1"/>
    <property type="molecule type" value="Genomic_DNA"/>
</dbReference>
<proteinExistence type="predicted"/>
<protein>
    <submittedName>
        <fullName evidence="2">Uncharacterized protein</fullName>
    </submittedName>
</protein>
<accession>A0A7U2EW50</accession>
<reference evidence="3" key="1">
    <citation type="journal article" date="2021" name="BMC Genomics">
        <title>Chromosome-level genome assembly and manually-curated proteome of model necrotroph Parastagonospora nodorum Sn15 reveals a genome-wide trove of candidate effector homologs, and redundancy of virulence-related functions within an accessory chromosome.</title>
        <authorList>
            <person name="Bertazzoni S."/>
            <person name="Jones D.A.B."/>
            <person name="Phan H.T."/>
            <person name="Tan K.-C."/>
            <person name="Hane J.K."/>
        </authorList>
    </citation>
    <scope>NUCLEOTIDE SEQUENCE [LARGE SCALE GENOMIC DNA]</scope>
    <source>
        <strain evidence="3">SN15 / ATCC MYA-4574 / FGSC 10173)</strain>
    </source>
</reference>
<name>A0A7U2EW50_PHANO</name>
<keyword evidence="3" id="KW-1185">Reference proteome</keyword>
<dbReference type="Proteomes" id="UP000663193">
    <property type="component" value="Chromosome 4"/>
</dbReference>
<evidence type="ECO:0000313" key="2">
    <source>
        <dbReference type="EMBL" id="QRC93817.1"/>
    </source>
</evidence>
<evidence type="ECO:0000313" key="3">
    <source>
        <dbReference type="Proteomes" id="UP000663193"/>
    </source>
</evidence>
<dbReference type="AlphaFoldDB" id="A0A7U2EW50"/>
<sequence length="70" mass="7849">MFASTNNIAPHYDATPRSSVGRGQTDACVLEQVGMEESVTIVRDRVRRGCQAQSRGGDLTIEMWRRRVPQ</sequence>
<evidence type="ECO:0000256" key="1">
    <source>
        <dbReference type="SAM" id="MobiDB-lite"/>
    </source>
</evidence>